<feature type="region of interest" description="Disordered" evidence="1">
    <location>
        <begin position="163"/>
        <end position="240"/>
    </location>
</feature>
<name>A0A9P3GAN4_9APHY</name>
<feature type="compositionally biased region" description="Basic and acidic residues" evidence="1">
    <location>
        <begin position="225"/>
        <end position="240"/>
    </location>
</feature>
<reference evidence="2 3" key="1">
    <citation type="submission" date="2021-08" db="EMBL/GenBank/DDBJ databases">
        <title>Draft Genome Sequence of Phanerochaete sordida strain YK-624.</title>
        <authorList>
            <person name="Mori T."/>
            <person name="Dohra H."/>
            <person name="Suzuki T."/>
            <person name="Kawagishi H."/>
            <person name="Hirai H."/>
        </authorList>
    </citation>
    <scope>NUCLEOTIDE SEQUENCE [LARGE SCALE GENOMIC DNA]</scope>
    <source>
        <strain evidence="2 3">YK-624</strain>
    </source>
</reference>
<sequence>MHGSDSDVRARHFREDFAQSGATADGTAVTCAALAERARIRGSARGQYKRCPLAGLCVDLSPRLLVRLLTRSTVHFPASSFTSTLPWSQPWPRHARCARPMLLPPPPSYSLLRRRQGHRHRRHPRIVSLIRIFAHLAAIDRTSTRPRADHTAEYSRRKRYARSPIGGPCYDSGARPGSAGSNIQPERARPQPPRVCPRLASQTALDLKLPTFSSPREGPNPRSGFNRDRSSAPRLPCRDLAEESRFLQAGWTQS</sequence>
<protein>
    <submittedName>
        <fullName evidence="2">Uncharacterized protein</fullName>
    </submittedName>
</protein>
<evidence type="ECO:0000313" key="2">
    <source>
        <dbReference type="EMBL" id="GJE90884.1"/>
    </source>
</evidence>
<accession>A0A9P3GAN4</accession>
<evidence type="ECO:0000313" key="3">
    <source>
        <dbReference type="Proteomes" id="UP000703269"/>
    </source>
</evidence>
<keyword evidence="3" id="KW-1185">Reference proteome</keyword>
<dbReference type="AlphaFoldDB" id="A0A9P3GAN4"/>
<comment type="caution">
    <text evidence="2">The sequence shown here is derived from an EMBL/GenBank/DDBJ whole genome shotgun (WGS) entry which is preliminary data.</text>
</comment>
<dbReference type="EMBL" id="BPQB01000018">
    <property type="protein sequence ID" value="GJE90884.1"/>
    <property type="molecule type" value="Genomic_DNA"/>
</dbReference>
<dbReference type="Proteomes" id="UP000703269">
    <property type="component" value="Unassembled WGS sequence"/>
</dbReference>
<evidence type="ECO:0000256" key="1">
    <source>
        <dbReference type="SAM" id="MobiDB-lite"/>
    </source>
</evidence>
<organism evidence="2 3">
    <name type="scientific">Phanerochaete sordida</name>
    <dbReference type="NCBI Taxonomy" id="48140"/>
    <lineage>
        <taxon>Eukaryota</taxon>
        <taxon>Fungi</taxon>
        <taxon>Dikarya</taxon>
        <taxon>Basidiomycota</taxon>
        <taxon>Agaricomycotina</taxon>
        <taxon>Agaricomycetes</taxon>
        <taxon>Polyporales</taxon>
        <taxon>Phanerochaetaceae</taxon>
        <taxon>Phanerochaete</taxon>
    </lineage>
</organism>
<proteinExistence type="predicted"/>
<gene>
    <name evidence="2" type="ORF">PsYK624_070280</name>
</gene>